<protein>
    <submittedName>
        <fullName evidence="2">Aromatic amino acid lyase</fullName>
    </submittedName>
</protein>
<dbReference type="CDD" id="cd00332">
    <property type="entry name" value="PAL-HAL"/>
    <property type="match status" value="1"/>
</dbReference>
<dbReference type="InterPro" id="IPR024083">
    <property type="entry name" value="Fumarase/histidase_N"/>
</dbReference>
<proteinExistence type="predicted"/>
<dbReference type="SUPFAM" id="SSF48557">
    <property type="entry name" value="L-aspartase-like"/>
    <property type="match status" value="1"/>
</dbReference>
<dbReference type="FunFam" id="1.10.275.10:FF:000005">
    <property type="entry name" value="Histidine ammonia-lyase"/>
    <property type="match status" value="1"/>
</dbReference>
<dbReference type="Pfam" id="PF00221">
    <property type="entry name" value="Lyase_aromatic"/>
    <property type="match status" value="1"/>
</dbReference>
<dbReference type="GO" id="GO:0016841">
    <property type="term" value="F:ammonia-lyase activity"/>
    <property type="evidence" value="ECO:0007669"/>
    <property type="project" value="UniProtKB-ARBA"/>
</dbReference>
<gene>
    <name evidence="2" type="ORF">DMH04_16275</name>
</gene>
<dbReference type="InterPro" id="IPR001106">
    <property type="entry name" value="Aromatic_Lyase"/>
</dbReference>
<dbReference type="Proteomes" id="UP000287547">
    <property type="component" value="Unassembled WGS sequence"/>
</dbReference>
<comment type="caution">
    <text evidence="2">The sequence shown here is derived from an EMBL/GenBank/DDBJ whole genome shotgun (WGS) entry which is preliminary data.</text>
</comment>
<evidence type="ECO:0000313" key="2">
    <source>
        <dbReference type="EMBL" id="RSM85754.1"/>
    </source>
</evidence>
<dbReference type="AlphaFoldDB" id="A0A428ZCE5"/>
<dbReference type="RefSeq" id="WP_051794835.1">
    <property type="nucleotide sequence ID" value="NZ_QHKI01000011.1"/>
</dbReference>
<sequence>MSALVLTGSQLTLEDVHAVAVEKRAVAVDGACLDRVRATHERVQTWGQERRPIYGVNTGFGELAHVVVPPEKRTELQVNLLRNHASGAGKRLDDAATRAVLLARVNCLVRGYSGASEDAVALLVEFLNRGIHPVIPQQGSLGASGDISPLCHMALPLIGESAVVVDGVERDAGEVLAEAGLKPLELGFKEGLALINGTSASAGTAALAMHRAERLLNQAVFLGSVFVQVLRGSSRAFDARGHELKGHPGQIAVASALRNLINGSALTREHVDLMNDITDRSGGLSGVQDVGLYIQSAYSLRCIPQILGPVLDTMAFCRRVIEQELNSSNDNPLFFDTAEETFHGGNFHGQYLAMASDYLGIAMGEIGVLAERQINRLVDPHLNGDLPDFLAWSDSGLSSGLSGTQYLATSIASENLDLMAPASVKSLASNAGNQDVVSMSLNSARKALTIADNVASILAVLGGCLFQASSWHGAENLSEDGRQWHQKLGKVLDIYEDAIPVQRVVNAVRSFSAEPDGVEFFARAVTL</sequence>
<reference evidence="2 3" key="1">
    <citation type="submission" date="2018-05" db="EMBL/GenBank/DDBJ databases">
        <title>Evolution of GPA BGCs.</title>
        <authorList>
            <person name="Waglechner N."/>
            <person name="Wright G.D."/>
        </authorList>
    </citation>
    <scope>NUCLEOTIDE SEQUENCE [LARGE SCALE GENOMIC DNA]</scope>
    <source>
        <strain evidence="2 3">A82846</strain>
    </source>
</reference>
<evidence type="ECO:0000313" key="3">
    <source>
        <dbReference type="Proteomes" id="UP000287547"/>
    </source>
</evidence>
<dbReference type="InterPro" id="IPR008948">
    <property type="entry name" value="L-Aspartase-like"/>
</dbReference>
<organism evidence="2 3">
    <name type="scientific">Kibdelosporangium aridum</name>
    <dbReference type="NCBI Taxonomy" id="2030"/>
    <lineage>
        <taxon>Bacteria</taxon>
        <taxon>Bacillati</taxon>
        <taxon>Actinomycetota</taxon>
        <taxon>Actinomycetes</taxon>
        <taxon>Pseudonocardiales</taxon>
        <taxon>Pseudonocardiaceae</taxon>
        <taxon>Kibdelosporangium</taxon>
    </lineage>
</organism>
<keyword evidence="1 2" id="KW-0456">Lyase</keyword>
<dbReference type="PANTHER" id="PTHR10362">
    <property type="entry name" value="HISTIDINE AMMONIA-LYASE"/>
    <property type="match status" value="1"/>
</dbReference>
<dbReference type="OrthoDB" id="9806955at2"/>
<dbReference type="EMBL" id="QHKI01000011">
    <property type="protein sequence ID" value="RSM85754.1"/>
    <property type="molecule type" value="Genomic_DNA"/>
</dbReference>
<evidence type="ECO:0000256" key="1">
    <source>
        <dbReference type="ARBA" id="ARBA00023239"/>
    </source>
</evidence>
<dbReference type="Gene3D" id="1.20.200.10">
    <property type="entry name" value="Fumarase/aspartase (Central domain)"/>
    <property type="match status" value="1"/>
</dbReference>
<name>A0A428ZCE5_KIBAR</name>
<accession>A0A428ZCE5</accession>
<dbReference type="Gene3D" id="1.10.275.10">
    <property type="entry name" value="Fumarase/aspartase (N-terminal domain)"/>
    <property type="match status" value="1"/>
</dbReference>